<comment type="subcellular location">
    <subcellularLocation>
        <location evidence="6">Cell outer membrane</location>
        <topology evidence="6">Lipid-anchor</topology>
    </subcellularLocation>
</comment>
<keyword evidence="4 6" id="KW-0998">Cell outer membrane</keyword>
<evidence type="ECO:0000313" key="8">
    <source>
        <dbReference type="EMBL" id="MFD0950247.1"/>
    </source>
</evidence>
<proteinExistence type="inferred from homology"/>
<keyword evidence="3 6" id="KW-0564">Palmitate</keyword>
<comment type="function">
    <text evidence="6">Together with LptD, is involved in the assembly of lipopolysaccharide (LPS) at the surface of the outer membrane. Required for the proper assembly of LptD. Binds LPS and may serve as the LPS recognition site at the outer membrane.</text>
</comment>
<accession>A0ABW3HG81</accession>
<dbReference type="EMBL" id="JBHTIT010000001">
    <property type="protein sequence ID" value="MFD0950247.1"/>
    <property type="molecule type" value="Genomic_DNA"/>
</dbReference>
<dbReference type="HAMAP" id="MF_01186">
    <property type="entry name" value="LPS_assembly_LptE"/>
    <property type="match status" value="1"/>
</dbReference>
<comment type="similarity">
    <text evidence="6">Belongs to the LptE lipoprotein family.</text>
</comment>
<keyword evidence="2 6" id="KW-0472">Membrane</keyword>
<dbReference type="PROSITE" id="PS51257">
    <property type="entry name" value="PROKAR_LIPOPROTEIN"/>
    <property type="match status" value="1"/>
</dbReference>
<dbReference type="PANTHER" id="PTHR38098">
    <property type="entry name" value="LPS-ASSEMBLY LIPOPROTEIN LPTE"/>
    <property type="match status" value="1"/>
</dbReference>
<sequence>MPRLGQIALVALIALGLSACGFALRGSYTLPSIISPIGVVGEDSTTQRDLIAGIQRAGGVISEAAPLRLHLTAERITRQTTSIDSRAKAAEYTLFFELEYQLRYASGVPATPNRVIRLRRTYQFDNTRIVGKYEEENTLIDDLRQQAVAQIMTQLTRLTADDLSPEGDIPDTPDTAKASPESTSFTKTSPDATTP</sequence>
<keyword evidence="1 6" id="KW-0732">Signal</keyword>
<evidence type="ECO:0000256" key="1">
    <source>
        <dbReference type="ARBA" id="ARBA00022729"/>
    </source>
</evidence>
<evidence type="ECO:0000313" key="9">
    <source>
        <dbReference type="Proteomes" id="UP001597044"/>
    </source>
</evidence>
<evidence type="ECO:0000256" key="6">
    <source>
        <dbReference type="HAMAP-Rule" id="MF_01186"/>
    </source>
</evidence>
<dbReference type="InterPro" id="IPR007485">
    <property type="entry name" value="LPS_assembly_LptE"/>
</dbReference>
<gene>
    <name evidence="6 8" type="primary">lptE</name>
    <name evidence="8" type="ORF">ACFQ0F_07590</name>
</gene>
<evidence type="ECO:0000256" key="4">
    <source>
        <dbReference type="ARBA" id="ARBA00023237"/>
    </source>
</evidence>
<evidence type="ECO:0000256" key="3">
    <source>
        <dbReference type="ARBA" id="ARBA00023139"/>
    </source>
</evidence>
<comment type="subunit">
    <text evidence="6">Component of the lipopolysaccharide transport and assembly complex. Interacts with LptD.</text>
</comment>
<evidence type="ECO:0000256" key="7">
    <source>
        <dbReference type="SAM" id="MobiDB-lite"/>
    </source>
</evidence>
<dbReference type="Proteomes" id="UP001597044">
    <property type="component" value="Unassembled WGS sequence"/>
</dbReference>
<keyword evidence="5 6" id="KW-0449">Lipoprotein</keyword>
<keyword evidence="9" id="KW-1185">Reference proteome</keyword>
<evidence type="ECO:0000256" key="5">
    <source>
        <dbReference type="ARBA" id="ARBA00023288"/>
    </source>
</evidence>
<dbReference type="PANTHER" id="PTHR38098:SF1">
    <property type="entry name" value="LPS-ASSEMBLY LIPOPROTEIN LPTE"/>
    <property type="match status" value="1"/>
</dbReference>
<organism evidence="8 9">
    <name type="scientific">Paraperlucidibaca wandonensis</name>
    <dbReference type="NCBI Taxonomy" id="1268273"/>
    <lineage>
        <taxon>Bacteria</taxon>
        <taxon>Pseudomonadati</taxon>
        <taxon>Pseudomonadota</taxon>
        <taxon>Gammaproteobacteria</taxon>
        <taxon>Moraxellales</taxon>
        <taxon>Moraxellaceae</taxon>
        <taxon>Paraperlucidibaca</taxon>
    </lineage>
</organism>
<evidence type="ECO:0000256" key="2">
    <source>
        <dbReference type="ARBA" id="ARBA00023136"/>
    </source>
</evidence>
<comment type="caution">
    <text evidence="8">The sequence shown here is derived from an EMBL/GenBank/DDBJ whole genome shotgun (WGS) entry which is preliminary data.</text>
</comment>
<protein>
    <recommendedName>
        <fullName evidence="6">LPS-assembly lipoprotein LptE</fullName>
    </recommendedName>
</protein>
<feature type="compositionally biased region" description="Polar residues" evidence="7">
    <location>
        <begin position="180"/>
        <end position="195"/>
    </location>
</feature>
<name>A0ABW3HG81_9GAMM</name>
<dbReference type="RefSeq" id="WP_379070764.1">
    <property type="nucleotide sequence ID" value="NZ_JBHTIT010000001.1"/>
</dbReference>
<dbReference type="Pfam" id="PF04390">
    <property type="entry name" value="LptE"/>
    <property type="match status" value="1"/>
</dbReference>
<reference evidence="9" key="1">
    <citation type="journal article" date="2019" name="Int. J. Syst. Evol. Microbiol.">
        <title>The Global Catalogue of Microorganisms (GCM) 10K type strain sequencing project: providing services to taxonomists for standard genome sequencing and annotation.</title>
        <authorList>
            <consortium name="The Broad Institute Genomics Platform"/>
            <consortium name="The Broad Institute Genome Sequencing Center for Infectious Disease"/>
            <person name="Wu L."/>
            <person name="Ma J."/>
        </authorList>
    </citation>
    <scope>NUCLEOTIDE SEQUENCE [LARGE SCALE GENOMIC DNA]</scope>
    <source>
        <strain evidence="9">CCUG 63419</strain>
    </source>
</reference>
<feature type="region of interest" description="Disordered" evidence="7">
    <location>
        <begin position="159"/>
        <end position="195"/>
    </location>
</feature>
<dbReference type="Gene3D" id="3.30.160.150">
    <property type="entry name" value="Lipoprotein like domain"/>
    <property type="match status" value="1"/>
</dbReference>